<feature type="compositionally biased region" description="Basic and acidic residues" evidence="1">
    <location>
        <begin position="50"/>
        <end position="68"/>
    </location>
</feature>
<dbReference type="Gene3D" id="3.40.970.10">
    <property type="entry name" value="Ribonuclease H1, N-terminal domain"/>
    <property type="match status" value="1"/>
</dbReference>
<feature type="compositionally biased region" description="Polar residues" evidence="1">
    <location>
        <begin position="70"/>
        <end position="83"/>
    </location>
</feature>
<dbReference type="InterPro" id="IPR037056">
    <property type="entry name" value="RNase_H1_N_sf"/>
</dbReference>
<organism evidence="3 4">
    <name type="scientific">Hydnomerulius pinastri MD-312</name>
    <dbReference type="NCBI Taxonomy" id="994086"/>
    <lineage>
        <taxon>Eukaryota</taxon>
        <taxon>Fungi</taxon>
        <taxon>Dikarya</taxon>
        <taxon>Basidiomycota</taxon>
        <taxon>Agaricomycotina</taxon>
        <taxon>Agaricomycetes</taxon>
        <taxon>Agaricomycetidae</taxon>
        <taxon>Boletales</taxon>
        <taxon>Boletales incertae sedis</taxon>
        <taxon>Leucogyrophana</taxon>
    </lineage>
</organism>
<evidence type="ECO:0000313" key="3">
    <source>
        <dbReference type="EMBL" id="KIJ58761.1"/>
    </source>
</evidence>
<dbReference type="OrthoDB" id="2675575at2759"/>
<reference evidence="3 4" key="1">
    <citation type="submission" date="2014-04" db="EMBL/GenBank/DDBJ databases">
        <title>Evolutionary Origins and Diversification of the Mycorrhizal Mutualists.</title>
        <authorList>
            <consortium name="DOE Joint Genome Institute"/>
            <consortium name="Mycorrhizal Genomics Consortium"/>
            <person name="Kohler A."/>
            <person name="Kuo A."/>
            <person name="Nagy L.G."/>
            <person name="Floudas D."/>
            <person name="Copeland A."/>
            <person name="Barry K.W."/>
            <person name="Cichocki N."/>
            <person name="Veneault-Fourrey C."/>
            <person name="LaButti K."/>
            <person name="Lindquist E.A."/>
            <person name="Lipzen A."/>
            <person name="Lundell T."/>
            <person name="Morin E."/>
            <person name="Murat C."/>
            <person name="Riley R."/>
            <person name="Ohm R."/>
            <person name="Sun H."/>
            <person name="Tunlid A."/>
            <person name="Henrissat B."/>
            <person name="Grigoriev I.V."/>
            <person name="Hibbett D.S."/>
            <person name="Martin F."/>
        </authorList>
    </citation>
    <scope>NUCLEOTIDE SEQUENCE [LARGE SCALE GENOMIC DNA]</scope>
    <source>
        <strain evidence="3 4">MD-312</strain>
    </source>
</reference>
<feature type="compositionally biased region" description="Pro residues" evidence="1">
    <location>
        <begin position="86"/>
        <end position="103"/>
    </location>
</feature>
<dbReference type="SUPFAM" id="SSF55658">
    <property type="entry name" value="L9 N-domain-like"/>
    <property type="match status" value="1"/>
</dbReference>
<evidence type="ECO:0000259" key="2">
    <source>
        <dbReference type="Pfam" id="PF01693"/>
    </source>
</evidence>
<dbReference type="Pfam" id="PF01693">
    <property type="entry name" value="Cauli_VI"/>
    <property type="match status" value="1"/>
</dbReference>
<evidence type="ECO:0000313" key="4">
    <source>
        <dbReference type="Proteomes" id="UP000053820"/>
    </source>
</evidence>
<dbReference type="InterPro" id="IPR009027">
    <property type="entry name" value="Ribosomal_bL9/RNase_H1_N"/>
</dbReference>
<evidence type="ECO:0000256" key="1">
    <source>
        <dbReference type="SAM" id="MobiDB-lite"/>
    </source>
</evidence>
<dbReference type="AlphaFoldDB" id="A0A0C9W7D6"/>
<dbReference type="InterPro" id="IPR011320">
    <property type="entry name" value="RNase_H1_N"/>
</dbReference>
<dbReference type="EMBL" id="KN839911">
    <property type="protein sequence ID" value="KIJ58761.1"/>
    <property type="molecule type" value="Genomic_DNA"/>
</dbReference>
<sequence length="219" mass="24647">MSVATGSSHSGLTSSSASMASLSVKTTTITDTTVERTYVRTKVSAAGSESETRTERTLRRKKEVKEELIGSSTVTPTPQQQDRPSTPVPPPLQSPASRPPVRPLPDNTYLRCPHRYPHPNTFRNPKVKGAHRYYVVIVGQEVGIFWDWNDVALRVHKVSCACYKKCTTFQEAFQRYRVAYERGELQVKPIPGTQFWGDDSEYWDAMEDLSEQLSDIHVA</sequence>
<keyword evidence="4" id="KW-1185">Reference proteome</keyword>
<protein>
    <recommendedName>
        <fullName evidence="2">Ribonuclease H1 N-terminal domain-containing protein</fullName>
    </recommendedName>
</protein>
<feature type="domain" description="Ribonuclease H1 N-terminal" evidence="2">
    <location>
        <begin position="132"/>
        <end position="172"/>
    </location>
</feature>
<feature type="region of interest" description="Disordered" evidence="1">
    <location>
        <begin position="1"/>
        <end position="105"/>
    </location>
</feature>
<name>A0A0C9W7D6_9AGAM</name>
<feature type="compositionally biased region" description="Low complexity" evidence="1">
    <location>
        <begin position="1"/>
        <end position="32"/>
    </location>
</feature>
<accession>A0A0C9W7D6</accession>
<dbReference type="HOGENOM" id="CLU_1261663_0_0_1"/>
<gene>
    <name evidence="3" type="ORF">HYDPIDRAFT_33827</name>
</gene>
<proteinExistence type="predicted"/>
<dbReference type="Proteomes" id="UP000053820">
    <property type="component" value="Unassembled WGS sequence"/>
</dbReference>